<accession>A0A086J3B0</accession>
<name>H8Z9Q0_NEMA1</name>
<organism evidence="1">
    <name type="scientific">Nematocida ausubeli (strain ATCC PRA-371 / ERTm2)</name>
    <name type="common">Nematode killer fungus</name>
    <dbReference type="NCBI Taxonomy" id="1913371"/>
    <lineage>
        <taxon>Eukaryota</taxon>
        <taxon>Fungi</taxon>
        <taxon>Fungi incertae sedis</taxon>
        <taxon>Microsporidia</taxon>
        <taxon>Nematocida</taxon>
    </lineage>
</organism>
<evidence type="ECO:0000313" key="3">
    <source>
        <dbReference type="Proteomes" id="UP000054524"/>
    </source>
</evidence>
<dbReference type="EMBL" id="JH604633">
    <property type="protein sequence ID" value="EHY66681.1"/>
    <property type="molecule type" value="Genomic_DNA"/>
</dbReference>
<sequence>MDRLRQILSKKNALKRAEGLNAILEGEECEGIALVPGTANFQIPEVFLSTKILPECETYFIQKRKPIQADEIERWNQAIDDVIDGLSVEFTISSSVHSKDAPSEREVSDRIKKVLGYTIEE</sequence>
<dbReference type="AlphaFoldDB" id="H8Z9Q0"/>
<reference evidence="2 3" key="3">
    <citation type="journal article" date="2014" name="Genome Announc.">
        <title>Genome Sequence of the Microsporidian Species Nematocida sp1 Strain ERTm6 (ATCC PRA-372).</title>
        <authorList>
            <person name="Bakowski M.A."/>
            <person name="Priest M."/>
            <person name="Young S."/>
            <person name="Cuomo C.A."/>
            <person name="Troemel E.R."/>
        </authorList>
    </citation>
    <scope>NUCLEOTIDE SEQUENCE [LARGE SCALE GENOMIC DNA]</scope>
    <source>
        <strain evidence="2 3">ERTm6</strain>
    </source>
</reference>
<keyword evidence="3" id="KW-1185">Reference proteome</keyword>
<dbReference type="EMBL" id="AKIJ01000002">
    <property type="protein sequence ID" value="KFG26628.1"/>
    <property type="molecule type" value="Genomic_DNA"/>
</dbReference>
<dbReference type="HOGENOM" id="CLU_2050251_0_0_1"/>
<dbReference type="InterPro" id="IPR031495">
    <property type="entry name" value="DUF5100"/>
</dbReference>
<dbReference type="Pfam" id="PF17029">
    <property type="entry name" value="DUF5100"/>
    <property type="match status" value="1"/>
</dbReference>
<accession>H8Z9Q0</accession>
<dbReference type="Proteomes" id="UP000005622">
    <property type="component" value="Unassembled WGS sequence"/>
</dbReference>
<evidence type="ECO:0000313" key="1">
    <source>
        <dbReference type="EMBL" id="EHY66681.1"/>
    </source>
</evidence>
<dbReference type="Proteomes" id="UP000054524">
    <property type="component" value="Unassembled WGS sequence"/>
</dbReference>
<evidence type="ECO:0000313" key="2">
    <source>
        <dbReference type="EMBL" id="KFG26628.1"/>
    </source>
</evidence>
<gene>
    <name evidence="1" type="ORF">NERG_00321</name>
    <name evidence="2" type="ORF">NESG_00779</name>
</gene>
<reference evidence="1" key="1">
    <citation type="submission" date="2011-03" db="EMBL/GenBank/DDBJ databases">
        <title>The Genome Sequence of Nematocida sp1 strain ERTm2.</title>
        <authorList>
            <consortium name="The Broad Institute Genome Sequencing Platform"/>
            <consortium name="The Broad Institute Genome Sequencing Center for Infectious Disease"/>
            <person name="Cuomo C."/>
            <person name="Troemel E."/>
            <person name="Young S.K."/>
            <person name="Zeng Q."/>
            <person name="Gargeya S."/>
            <person name="Fitzgerald M."/>
            <person name="Haas B."/>
            <person name="Abouelleil A."/>
            <person name="Alvarado L."/>
            <person name="Arachchi H.M."/>
            <person name="Berlin A."/>
            <person name="Brown A."/>
            <person name="Chapman S.B."/>
            <person name="Chen Z."/>
            <person name="Dunbar C."/>
            <person name="Freedman E."/>
            <person name="Gearin G."/>
            <person name="Gellesch M."/>
            <person name="Goldberg J."/>
            <person name="Griggs A."/>
            <person name="Gujja S."/>
            <person name="Heilman E.R."/>
            <person name="Heiman D."/>
            <person name="Howarth C."/>
            <person name="Larson L."/>
            <person name="Lui A."/>
            <person name="MacDonald P.J.P."/>
            <person name="Mehta T."/>
            <person name="Montmayeur A."/>
            <person name="Murphy C."/>
            <person name="Neiman D."/>
            <person name="Pearson M."/>
            <person name="Priest M."/>
            <person name="Roberts A."/>
            <person name="Saif S."/>
            <person name="Shea T."/>
            <person name="Shenoy N."/>
            <person name="Sisk P."/>
            <person name="Stolte C."/>
            <person name="Sykes S."/>
            <person name="White J."/>
            <person name="Yandava C."/>
            <person name="Wortman J."/>
            <person name="Nusbaum C."/>
            <person name="Birren B."/>
        </authorList>
    </citation>
    <scope>NUCLEOTIDE SEQUENCE</scope>
    <source>
        <strain evidence="1">ERTm2</strain>
    </source>
</reference>
<proteinExistence type="predicted"/>
<dbReference type="OrthoDB" id="2189011at2759"/>
<protein>
    <submittedName>
        <fullName evidence="1">Uncharacterized protein</fullName>
    </submittedName>
</protein>
<reference evidence="2" key="2">
    <citation type="submission" date="2012-10" db="EMBL/GenBank/DDBJ databases">
        <authorList>
            <consortium name="The Broad Institute Genome Sequencing Platform"/>
            <consortium name="The Broad Institute Genome Sequencing Center for Infectious Disease"/>
            <person name="Cuomo C."/>
            <person name="Troemel E."/>
            <person name="Walker B."/>
            <person name="Young S.K."/>
            <person name="Zeng Q."/>
            <person name="Gargeya S."/>
            <person name="Fitzgerald M."/>
            <person name="Haas B."/>
            <person name="Abouelleil A."/>
            <person name="Alvarado L."/>
            <person name="Arachchi H.M."/>
            <person name="Berlin A.M."/>
            <person name="Chapman S.B."/>
            <person name="Goldberg J."/>
            <person name="Griggs A."/>
            <person name="Gujja S."/>
            <person name="Hansen M."/>
            <person name="Howarth C."/>
            <person name="Imamovic A."/>
            <person name="Larimer J."/>
            <person name="McCowan C."/>
            <person name="Murphy C."/>
            <person name="Neiman D."/>
            <person name="Pearson M."/>
            <person name="Priest M."/>
            <person name="Roberts A."/>
            <person name="Saif S."/>
            <person name="Shea T."/>
            <person name="Sisk P."/>
            <person name="Sykes S."/>
            <person name="Wortman J."/>
            <person name="Nusbaum C."/>
            <person name="Birren B."/>
        </authorList>
    </citation>
    <scope>NUCLEOTIDE SEQUENCE</scope>
    <source>
        <strain evidence="2">ERTm6</strain>
    </source>
</reference>